<dbReference type="Proteomes" id="UP000236649">
    <property type="component" value="Chromosome 2"/>
</dbReference>
<sequence length="71" mass="8324">MRAIRLRLLFLSERVWPGIKSVRAQHPQHGIRYFIGVKWRVFQRLLNGATNDKPQNRTLAEAKAMLQQIKA</sequence>
<evidence type="ECO:0000313" key="2">
    <source>
        <dbReference type="Proteomes" id="UP000236649"/>
    </source>
</evidence>
<gene>
    <name evidence="1" type="ORF">C2L64_29910</name>
</gene>
<protein>
    <submittedName>
        <fullName evidence="1">Uncharacterized protein</fullName>
    </submittedName>
</protein>
<organism evidence="1 2">
    <name type="scientific">Paraburkholderia hospita</name>
    <dbReference type="NCBI Taxonomy" id="169430"/>
    <lineage>
        <taxon>Bacteria</taxon>
        <taxon>Pseudomonadati</taxon>
        <taxon>Pseudomonadota</taxon>
        <taxon>Betaproteobacteria</taxon>
        <taxon>Burkholderiales</taxon>
        <taxon>Burkholderiaceae</taxon>
        <taxon>Paraburkholderia</taxon>
    </lineage>
</organism>
<proteinExistence type="predicted"/>
<dbReference type="EMBL" id="CP026106">
    <property type="protein sequence ID" value="AUT72381.1"/>
    <property type="molecule type" value="Genomic_DNA"/>
</dbReference>
<accession>A0AAN1JED3</accession>
<name>A0AAN1JED3_9BURK</name>
<dbReference type="KEGG" id="phs:C2L64_29910"/>
<dbReference type="AlphaFoldDB" id="A0AAN1JED3"/>
<evidence type="ECO:0000313" key="1">
    <source>
        <dbReference type="EMBL" id="AUT72381.1"/>
    </source>
</evidence>
<reference evidence="1 2" key="1">
    <citation type="submission" date="2018-01" db="EMBL/GenBank/DDBJ databases">
        <title>Species boundaries and ecological features among Paraburkholderia terrae DSMZ17804T, P. hospita DSMZ17164T and P. caribensis DSMZ13236T.</title>
        <authorList>
            <person name="Pratama A.A."/>
        </authorList>
    </citation>
    <scope>NUCLEOTIDE SEQUENCE [LARGE SCALE GENOMIC DNA]</scope>
    <source>
        <strain evidence="1 2">DSM 17164</strain>
    </source>
</reference>